<dbReference type="SUPFAM" id="SSF51735">
    <property type="entry name" value="NAD(P)-binding Rossmann-fold domains"/>
    <property type="match status" value="1"/>
</dbReference>
<evidence type="ECO:0000259" key="1">
    <source>
        <dbReference type="Pfam" id="PF01408"/>
    </source>
</evidence>
<evidence type="ECO:0000259" key="2">
    <source>
        <dbReference type="Pfam" id="PF22725"/>
    </source>
</evidence>
<dbReference type="PANTHER" id="PTHR43054">
    <property type="match status" value="1"/>
</dbReference>
<dbReference type="EMBL" id="QXJM01000037">
    <property type="protein sequence ID" value="RIE03521.1"/>
    <property type="molecule type" value="Genomic_DNA"/>
</dbReference>
<organism evidence="3 4">
    <name type="scientific">Cohnella faecalis</name>
    <dbReference type="NCBI Taxonomy" id="2315694"/>
    <lineage>
        <taxon>Bacteria</taxon>
        <taxon>Bacillati</taxon>
        <taxon>Bacillota</taxon>
        <taxon>Bacilli</taxon>
        <taxon>Bacillales</taxon>
        <taxon>Paenibacillaceae</taxon>
        <taxon>Cohnella</taxon>
    </lineage>
</organism>
<dbReference type="GO" id="GO:0000166">
    <property type="term" value="F:nucleotide binding"/>
    <property type="evidence" value="ECO:0007669"/>
    <property type="project" value="InterPro"/>
</dbReference>
<gene>
    <name evidence="3" type="ORF">D3H35_12110</name>
</gene>
<accession>A0A398CWD1</accession>
<comment type="caution">
    <text evidence="3">The sequence shown here is derived from an EMBL/GenBank/DDBJ whole genome shotgun (WGS) entry which is preliminary data.</text>
</comment>
<reference evidence="3 4" key="1">
    <citation type="submission" date="2018-09" db="EMBL/GenBank/DDBJ databases">
        <title>Cohnella cavernae sp. nov., isolated from a karst cave.</title>
        <authorList>
            <person name="Zhu H."/>
        </authorList>
    </citation>
    <scope>NUCLEOTIDE SEQUENCE [LARGE SCALE GENOMIC DNA]</scope>
    <source>
        <strain evidence="3 4">K2E09-144</strain>
    </source>
</reference>
<name>A0A398CWD1_9BACL</name>
<keyword evidence="4" id="KW-1185">Reference proteome</keyword>
<dbReference type="InterPro" id="IPR000683">
    <property type="entry name" value="Gfo/Idh/MocA-like_OxRdtase_N"/>
</dbReference>
<feature type="domain" description="Gfo/Idh/MocA-like oxidoreductase N-terminal" evidence="1">
    <location>
        <begin position="2"/>
        <end position="119"/>
    </location>
</feature>
<dbReference type="RefSeq" id="WP_119149731.1">
    <property type="nucleotide sequence ID" value="NZ_JBHSOV010000005.1"/>
</dbReference>
<dbReference type="PANTHER" id="PTHR43054:SF1">
    <property type="entry name" value="SCYLLO-INOSITOL 2-DEHYDROGENASE (NADP(+)) IOLU"/>
    <property type="match status" value="1"/>
</dbReference>
<proteinExistence type="predicted"/>
<dbReference type="Pfam" id="PF22725">
    <property type="entry name" value="GFO_IDH_MocA_C3"/>
    <property type="match status" value="1"/>
</dbReference>
<dbReference type="Gene3D" id="3.30.360.10">
    <property type="entry name" value="Dihydrodipicolinate Reductase, domain 2"/>
    <property type="match status" value="1"/>
</dbReference>
<sequence>MIRFGVIGTNWITDRFVQAAGHCENFKLTAVYSRTEAKGREFADKYGAAHVFTDIAELAGCSEVDAVYVASPNSMHSEHAIECMKRGVHVLCEKPAASNAAEFERMSLTAREHGVLLMEAMKSSFLPSMNAIRDNLSKIGPVRRYSGGYCQYSSRYDSYKEGIVLNAFKPEYSNGALMDLGVYGLYPLVLLFGEPQSLTASAYLLESGVDGQGTILAKYEGMEAVVPYSKISDSAVANEIQGELGSILIDKISEPGRVTIQYRDGRSEQIGSVADKPSMFYEVNHFIECIRSGKIESDVNTHATSLAVLRMMDEARKQIGLVFPADR</sequence>
<evidence type="ECO:0000313" key="3">
    <source>
        <dbReference type="EMBL" id="RIE03521.1"/>
    </source>
</evidence>
<protein>
    <submittedName>
        <fullName evidence="3">Gfo/Idh/MocA family oxidoreductase</fullName>
    </submittedName>
</protein>
<dbReference type="InterPro" id="IPR036291">
    <property type="entry name" value="NAD(P)-bd_dom_sf"/>
</dbReference>
<dbReference type="OrthoDB" id="9815825at2"/>
<dbReference type="SUPFAM" id="SSF55347">
    <property type="entry name" value="Glyceraldehyde-3-phosphate dehydrogenase-like, C-terminal domain"/>
    <property type="match status" value="1"/>
</dbReference>
<evidence type="ECO:0000313" key="4">
    <source>
        <dbReference type="Proteomes" id="UP000266340"/>
    </source>
</evidence>
<dbReference type="AlphaFoldDB" id="A0A398CWD1"/>
<dbReference type="InterPro" id="IPR055170">
    <property type="entry name" value="GFO_IDH_MocA-like_dom"/>
</dbReference>
<dbReference type="Gene3D" id="3.40.50.720">
    <property type="entry name" value="NAD(P)-binding Rossmann-like Domain"/>
    <property type="match status" value="1"/>
</dbReference>
<dbReference type="Proteomes" id="UP000266340">
    <property type="component" value="Unassembled WGS sequence"/>
</dbReference>
<feature type="domain" description="GFO/IDH/MocA-like oxidoreductase" evidence="2">
    <location>
        <begin position="139"/>
        <end position="247"/>
    </location>
</feature>
<dbReference type="Pfam" id="PF01408">
    <property type="entry name" value="GFO_IDH_MocA"/>
    <property type="match status" value="1"/>
</dbReference>